<reference evidence="1" key="2">
    <citation type="submission" date="2022-01" db="EMBL/GenBank/DDBJ databases">
        <authorList>
            <person name="Yamashiro T."/>
            <person name="Shiraishi A."/>
            <person name="Satake H."/>
            <person name="Nakayama K."/>
        </authorList>
    </citation>
    <scope>NUCLEOTIDE SEQUENCE</scope>
</reference>
<evidence type="ECO:0000313" key="1">
    <source>
        <dbReference type="EMBL" id="GJT91010.1"/>
    </source>
</evidence>
<evidence type="ECO:0000313" key="2">
    <source>
        <dbReference type="Proteomes" id="UP001151760"/>
    </source>
</evidence>
<name>A0ABQ5HTM6_9ASTR</name>
<protein>
    <submittedName>
        <fullName evidence="1">Uncharacterized protein</fullName>
    </submittedName>
</protein>
<organism evidence="1 2">
    <name type="scientific">Tanacetum coccineum</name>
    <dbReference type="NCBI Taxonomy" id="301880"/>
    <lineage>
        <taxon>Eukaryota</taxon>
        <taxon>Viridiplantae</taxon>
        <taxon>Streptophyta</taxon>
        <taxon>Embryophyta</taxon>
        <taxon>Tracheophyta</taxon>
        <taxon>Spermatophyta</taxon>
        <taxon>Magnoliopsida</taxon>
        <taxon>eudicotyledons</taxon>
        <taxon>Gunneridae</taxon>
        <taxon>Pentapetalae</taxon>
        <taxon>asterids</taxon>
        <taxon>campanulids</taxon>
        <taxon>Asterales</taxon>
        <taxon>Asteraceae</taxon>
        <taxon>Asteroideae</taxon>
        <taxon>Anthemideae</taxon>
        <taxon>Anthemidinae</taxon>
        <taxon>Tanacetum</taxon>
    </lineage>
</organism>
<accession>A0ABQ5HTM6</accession>
<keyword evidence="2" id="KW-1185">Reference proteome</keyword>
<proteinExistence type="predicted"/>
<comment type="caution">
    <text evidence="1">The sequence shown here is derived from an EMBL/GenBank/DDBJ whole genome shotgun (WGS) entry which is preliminary data.</text>
</comment>
<sequence length="70" mass="8040">MIMSVQKSQVHKMATRSQDDDKRLCLVDDLKEVQVHIQVKPIRTSSSLKSKITMPYAQDEVKKANLRAQD</sequence>
<dbReference type="EMBL" id="BQNB010019979">
    <property type="protein sequence ID" value="GJT91010.1"/>
    <property type="molecule type" value="Genomic_DNA"/>
</dbReference>
<gene>
    <name evidence="1" type="ORF">Tco_1079855</name>
</gene>
<dbReference type="Proteomes" id="UP001151760">
    <property type="component" value="Unassembled WGS sequence"/>
</dbReference>
<reference evidence="1" key="1">
    <citation type="journal article" date="2022" name="Int. J. Mol. Sci.">
        <title>Draft Genome of Tanacetum Coccineum: Genomic Comparison of Closely Related Tanacetum-Family Plants.</title>
        <authorList>
            <person name="Yamashiro T."/>
            <person name="Shiraishi A."/>
            <person name="Nakayama K."/>
            <person name="Satake H."/>
        </authorList>
    </citation>
    <scope>NUCLEOTIDE SEQUENCE</scope>
</reference>